<comment type="caution">
    <text evidence="1">The sequence shown here is derived from an EMBL/GenBank/DDBJ whole genome shotgun (WGS) entry which is preliminary data.</text>
</comment>
<evidence type="ECO:0000313" key="2">
    <source>
        <dbReference type="Proteomes" id="UP001500416"/>
    </source>
</evidence>
<proteinExistence type="predicted"/>
<evidence type="ECO:0000313" key="1">
    <source>
        <dbReference type="EMBL" id="GAA0255390.1"/>
    </source>
</evidence>
<dbReference type="Gene3D" id="3.40.50.880">
    <property type="match status" value="1"/>
</dbReference>
<protein>
    <submittedName>
        <fullName evidence="1">Uncharacterized protein</fullName>
    </submittedName>
</protein>
<reference evidence="1 2" key="1">
    <citation type="journal article" date="2019" name="Int. J. Syst. Evol. Microbiol.">
        <title>The Global Catalogue of Microorganisms (GCM) 10K type strain sequencing project: providing services to taxonomists for standard genome sequencing and annotation.</title>
        <authorList>
            <consortium name="The Broad Institute Genomics Platform"/>
            <consortium name="The Broad Institute Genome Sequencing Center for Infectious Disease"/>
            <person name="Wu L."/>
            <person name="Ma J."/>
        </authorList>
    </citation>
    <scope>NUCLEOTIDE SEQUENCE [LARGE SCALE GENOMIC DNA]</scope>
    <source>
        <strain evidence="1 2">JCM 3380</strain>
    </source>
</reference>
<sequence>MYAATLALLHPRVRVDDSVLYVDDGDVLTSAGRSAGNEFCLLRKRIDPL</sequence>
<dbReference type="EMBL" id="BAAABU010000023">
    <property type="protein sequence ID" value="GAA0255390.1"/>
    <property type="molecule type" value="Genomic_DNA"/>
</dbReference>
<dbReference type="InterPro" id="IPR029062">
    <property type="entry name" value="Class_I_gatase-like"/>
</dbReference>
<accession>A0ABN0UMC2</accession>
<name>A0ABN0UMC2_9PSEU</name>
<gene>
    <name evidence="1" type="ORF">GCM10010492_65270</name>
</gene>
<organism evidence="1 2">
    <name type="scientific">Saccharothrix mutabilis subsp. mutabilis</name>
    <dbReference type="NCBI Taxonomy" id="66855"/>
    <lineage>
        <taxon>Bacteria</taxon>
        <taxon>Bacillati</taxon>
        <taxon>Actinomycetota</taxon>
        <taxon>Actinomycetes</taxon>
        <taxon>Pseudonocardiales</taxon>
        <taxon>Pseudonocardiaceae</taxon>
        <taxon>Saccharothrix</taxon>
    </lineage>
</organism>
<keyword evidence="2" id="KW-1185">Reference proteome</keyword>
<dbReference type="Proteomes" id="UP001500416">
    <property type="component" value="Unassembled WGS sequence"/>
</dbReference>
<dbReference type="SUPFAM" id="SSF52317">
    <property type="entry name" value="Class I glutamine amidotransferase-like"/>
    <property type="match status" value="1"/>
</dbReference>